<name>A0A642UDD4_DIURU</name>
<keyword evidence="4" id="KW-0223">Dioxygenase</keyword>
<evidence type="ECO:0000256" key="5">
    <source>
        <dbReference type="ARBA" id="ARBA00023002"/>
    </source>
</evidence>
<dbReference type="Gene3D" id="3.60.130.10">
    <property type="entry name" value="Clavaminate synthase-like"/>
    <property type="match status" value="1"/>
</dbReference>
<dbReference type="InterPro" id="IPR042098">
    <property type="entry name" value="TauD-like_sf"/>
</dbReference>
<evidence type="ECO:0000259" key="8">
    <source>
        <dbReference type="Pfam" id="PF02668"/>
    </source>
</evidence>
<protein>
    <recommendedName>
        <fullName evidence="8">TauD/TfdA-like domain-containing protein</fullName>
    </recommendedName>
</protein>
<dbReference type="PANTHER" id="PTHR30468:SF1">
    <property type="entry name" value="ALPHA-KETOGLUTARATE-DEPENDENT SULFONATE DIOXYGENASE"/>
    <property type="match status" value="1"/>
</dbReference>
<evidence type="ECO:0000256" key="1">
    <source>
        <dbReference type="ARBA" id="ARBA00001954"/>
    </source>
</evidence>
<proteinExistence type="inferred from homology"/>
<dbReference type="InterPro" id="IPR051323">
    <property type="entry name" value="AtsK-like"/>
</dbReference>
<keyword evidence="6" id="KW-0408">Iron</keyword>
<evidence type="ECO:0000256" key="2">
    <source>
        <dbReference type="ARBA" id="ARBA00005896"/>
    </source>
</evidence>
<dbReference type="GO" id="GO:0044273">
    <property type="term" value="P:sulfur compound catabolic process"/>
    <property type="evidence" value="ECO:0007669"/>
    <property type="project" value="TreeGrafter"/>
</dbReference>
<dbReference type="Proteomes" id="UP000449547">
    <property type="component" value="Unassembled WGS sequence"/>
</dbReference>
<dbReference type="VEuPathDB" id="FungiDB:DIURU_005546"/>
<keyword evidence="10" id="KW-1185">Reference proteome</keyword>
<dbReference type="SUPFAM" id="SSF51197">
    <property type="entry name" value="Clavaminate synthase-like"/>
    <property type="match status" value="1"/>
</dbReference>
<evidence type="ECO:0000256" key="6">
    <source>
        <dbReference type="ARBA" id="ARBA00023004"/>
    </source>
</evidence>
<dbReference type="GeneID" id="54784197"/>
<dbReference type="GO" id="GO:0000907">
    <property type="term" value="F:sulfonate dioxygenase activity"/>
    <property type="evidence" value="ECO:0007669"/>
    <property type="project" value="TreeGrafter"/>
</dbReference>
<dbReference type="Pfam" id="PF02668">
    <property type="entry name" value="TauD"/>
    <property type="match status" value="1"/>
</dbReference>
<feature type="domain" description="TauD/TfdA-like" evidence="8">
    <location>
        <begin position="88"/>
        <end position="366"/>
    </location>
</feature>
<dbReference type="OrthoDB" id="10257314at2759"/>
<comment type="cofactor">
    <cofactor evidence="1">
        <name>Fe(2+)</name>
        <dbReference type="ChEBI" id="CHEBI:29033"/>
    </cofactor>
</comment>
<evidence type="ECO:0000256" key="4">
    <source>
        <dbReference type="ARBA" id="ARBA00022964"/>
    </source>
</evidence>
<accession>A0A642UDD4</accession>
<organism evidence="9 10">
    <name type="scientific">Diutina rugosa</name>
    <name type="common">Yeast</name>
    <name type="synonym">Candida rugosa</name>
    <dbReference type="NCBI Taxonomy" id="5481"/>
    <lineage>
        <taxon>Eukaryota</taxon>
        <taxon>Fungi</taxon>
        <taxon>Dikarya</taxon>
        <taxon>Ascomycota</taxon>
        <taxon>Saccharomycotina</taxon>
        <taxon>Pichiomycetes</taxon>
        <taxon>Debaryomycetaceae</taxon>
        <taxon>Diutina</taxon>
    </lineage>
</organism>
<evidence type="ECO:0000313" key="9">
    <source>
        <dbReference type="EMBL" id="KAA8897033.1"/>
    </source>
</evidence>
<dbReference type="PANTHER" id="PTHR30468">
    <property type="entry name" value="ALPHA-KETOGLUTARATE-DEPENDENT SULFONATE DIOXYGENASE"/>
    <property type="match status" value="1"/>
</dbReference>
<keyword evidence="3" id="KW-0479">Metal-binding</keyword>
<dbReference type="GO" id="GO:0046872">
    <property type="term" value="F:metal ion binding"/>
    <property type="evidence" value="ECO:0007669"/>
    <property type="project" value="UniProtKB-KW"/>
</dbReference>
<evidence type="ECO:0000313" key="10">
    <source>
        <dbReference type="Proteomes" id="UP000449547"/>
    </source>
</evidence>
<comment type="caution">
    <text evidence="9">The sequence shown here is derived from an EMBL/GenBank/DDBJ whole genome shotgun (WGS) entry which is preliminary data.</text>
</comment>
<sequence>MSYRPRGSDFFEPVNINRSHPLKRFYKLDPDANKNVKYPIYLAPTKPEEAGKFRRFENPDHKKNDRGHFGDAQFKNLFPKGIDQFNHFDLSPDLGTEIDDESFQLSELTDKGRDDLALFLETRGLGVFRQQDFRDKGPKFAKEFGEYFGPLHVHPVSFSAENHAELLTTFRPAGSSDRYDSFYEDSTDSFYWHSDVSFEVYPSSFSFFVALEAPPSGGDTVFIDLREAYRRLSPTIQAFFDTLVVIHSNVYQNKLAEHAGQPARVAGDLYTKHPLVRVHPVTGEKSLFFSRGFIQRVEGVKKQESDFILNFLVQHVTSNPEFQVRALHRGTDSRSVIAWDNRFLLHTATLDFLRHNTGNRHHYRITVLGERPYNDVIGDGDGNKDEGGSEKDGIITPPAEQE</sequence>
<feature type="region of interest" description="Disordered" evidence="7">
    <location>
        <begin position="376"/>
        <end position="402"/>
    </location>
</feature>
<evidence type="ECO:0000256" key="7">
    <source>
        <dbReference type="SAM" id="MobiDB-lite"/>
    </source>
</evidence>
<dbReference type="EMBL" id="SWFT01000161">
    <property type="protein sequence ID" value="KAA8897033.1"/>
    <property type="molecule type" value="Genomic_DNA"/>
</dbReference>
<reference evidence="9 10" key="1">
    <citation type="submission" date="2019-07" db="EMBL/GenBank/DDBJ databases">
        <title>Genome assembly of two rare yeast pathogens: Diutina rugosa and Trichomonascus ciferrii.</title>
        <authorList>
            <person name="Mixao V."/>
            <person name="Saus E."/>
            <person name="Hansen A."/>
            <person name="Lass-Flor C."/>
            <person name="Gabaldon T."/>
        </authorList>
    </citation>
    <scope>NUCLEOTIDE SEQUENCE [LARGE SCALE GENOMIC DNA]</scope>
    <source>
        <strain evidence="9 10">CBS 613</strain>
    </source>
</reference>
<dbReference type="GO" id="GO:0005737">
    <property type="term" value="C:cytoplasm"/>
    <property type="evidence" value="ECO:0007669"/>
    <property type="project" value="TreeGrafter"/>
</dbReference>
<feature type="compositionally biased region" description="Basic and acidic residues" evidence="7">
    <location>
        <begin position="381"/>
        <end position="393"/>
    </location>
</feature>
<comment type="similarity">
    <text evidence="2">Belongs to the TfdA dioxygenase family.</text>
</comment>
<evidence type="ECO:0000256" key="3">
    <source>
        <dbReference type="ARBA" id="ARBA00022723"/>
    </source>
</evidence>
<dbReference type="InterPro" id="IPR003819">
    <property type="entry name" value="TauD/TfdA-like"/>
</dbReference>
<dbReference type="OMA" id="RHFGKPN"/>
<dbReference type="AlphaFoldDB" id="A0A642UDD4"/>
<dbReference type="RefSeq" id="XP_034009775.1">
    <property type="nucleotide sequence ID" value="XM_034158540.1"/>
</dbReference>
<gene>
    <name evidence="9" type="ORF">DIURU_005546</name>
</gene>
<keyword evidence="5" id="KW-0560">Oxidoreductase</keyword>